<name>A0A4P9WQ85_9FUNG</name>
<evidence type="ECO:0000313" key="3">
    <source>
        <dbReference type="Proteomes" id="UP000269721"/>
    </source>
</evidence>
<reference evidence="3" key="1">
    <citation type="journal article" date="2018" name="Nat. Microbiol.">
        <title>Leveraging single-cell genomics to expand the fungal tree of life.</title>
        <authorList>
            <person name="Ahrendt S.R."/>
            <person name="Quandt C.A."/>
            <person name="Ciobanu D."/>
            <person name="Clum A."/>
            <person name="Salamov A."/>
            <person name="Andreopoulos B."/>
            <person name="Cheng J.F."/>
            <person name="Woyke T."/>
            <person name="Pelin A."/>
            <person name="Henrissat B."/>
            <person name="Reynolds N.K."/>
            <person name="Benny G.L."/>
            <person name="Smith M.E."/>
            <person name="James T.Y."/>
            <person name="Grigoriev I.V."/>
        </authorList>
    </citation>
    <scope>NUCLEOTIDE SEQUENCE [LARGE SCALE GENOMIC DNA]</scope>
</reference>
<organism evidence="2 3">
    <name type="scientific">Blyttiomyces helicus</name>
    <dbReference type="NCBI Taxonomy" id="388810"/>
    <lineage>
        <taxon>Eukaryota</taxon>
        <taxon>Fungi</taxon>
        <taxon>Fungi incertae sedis</taxon>
        <taxon>Chytridiomycota</taxon>
        <taxon>Chytridiomycota incertae sedis</taxon>
        <taxon>Chytridiomycetes</taxon>
        <taxon>Chytridiomycetes incertae sedis</taxon>
        <taxon>Blyttiomyces</taxon>
    </lineage>
</organism>
<keyword evidence="3" id="KW-1185">Reference proteome</keyword>
<feature type="region of interest" description="Disordered" evidence="1">
    <location>
        <begin position="1"/>
        <end position="41"/>
    </location>
</feature>
<feature type="compositionally biased region" description="Basic residues" evidence="1">
    <location>
        <begin position="1"/>
        <end position="12"/>
    </location>
</feature>
<protein>
    <submittedName>
        <fullName evidence="2">Uncharacterized protein</fullName>
    </submittedName>
</protein>
<evidence type="ECO:0000256" key="1">
    <source>
        <dbReference type="SAM" id="MobiDB-lite"/>
    </source>
</evidence>
<dbReference type="Proteomes" id="UP000269721">
    <property type="component" value="Unassembled WGS sequence"/>
</dbReference>
<dbReference type="EMBL" id="KZ994269">
    <property type="protein sequence ID" value="RKO93370.1"/>
    <property type="molecule type" value="Genomic_DNA"/>
</dbReference>
<evidence type="ECO:0000313" key="2">
    <source>
        <dbReference type="EMBL" id="RKO93370.1"/>
    </source>
</evidence>
<accession>A0A4P9WQ85</accession>
<sequence>MDALKHLGKHLKAGATMERRTATNPLPAASSMPATDSSIGKENDINLTESKKLDTLAQTTSLQAKQIWTLHRKIAVVEALDERLLQANKMPSLRPPTKPQKSQLSLSMAWKDYARLRAGWMPTSKAQKPSFPTYPKYQTQTTEFQKKTRHKVDRIVTFIQKNGHNVPNLTFPAKRLFSVPTYMHGHNAGGTLTKLAPDLNKSLQMVTTLDHTPIDRRTFAQAQTVEGQNQLNNFHPTIDMIRFLKVTRSEECLDCFYKTVTGQLEKRTYRPCPPILLWARE</sequence>
<gene>
    <name evidence="2" type="ORF">BDK51DRAFT_35360</name>
</gene>
<dbReference type="AlphaFoldDB" id="A0A4P9WQ85"/>
<proteinExistence type="predicted"/>